<evidence type="ECO:0000313" key="6">
    <source>
        <dbReference type="EMBL" id="KIC73882.1"/>
    </source>
</evidence>
<name>A0A0C1K3K2_9BACT</name>
<evidence type="ECO:0000256" key="3">
    <source>
        <dbReference type="ARBA" id="ARBA00022691"/>
    </source>
</evidence>
<comment type="caution">
    <text evidence="6">The sequence shown here is derived from an EMBL/GenBank/DDBJ whole genome shotgun (WGS) entry which is preliminary data.</text>
</comment>
<feature type="non-terminal residue" evidence="6">
    <location>
        <position position="230"/>
    </location>
</feature>
<dbReference type="EC" id="2.1.1.-" evidence="6"/>
<sequence length="230" mass="26465">MTDTLKRIGHLKVPSVEMSTAQLNWAYRRHITLHLKSFNQSFQAGYIATDHFSLISINTCPIFNNLHDPIISILQKFISTLPNPNQQDGRLTLLKNQNSQYILSFQFCSLNELNRILFQEALEKYPIFSGILVTSPKKQWIIGNPYSEQKIENLIFRFTPQAFIQNHPEQSLYIYKKICSLTTQLKSKKILDLYCGFGITSLLLASQGHFVTGIEYNSDAIRFAKENSKL</sequence>
<dbReference type="CDD" id="cd02440">
    <property type="entry name" value="AdoMet_MTases"/>
    <property type="match status" value="1"/>
</dbReference>
<dbReference type="SUPFAM" id="SSF53335">
    <property type="entry name" value="S-adenosyl-L-methionine-dependent methyltransferases"/>
    <property type="match status" value="1"/>
</dbReference>
<keyword evidence="3 4" id="KW-0949">S-adenosyl-L-methionine</keyword>
<dbReference type="EMBL" id="JSAN01000018">
    <property type="protein sequence ID" value="KIC73882.1"/>
    <property type="molecule type" value="Genomic_DNA"/>
</dbReference>
<evidence type="ECO:0000313" key="7">
    <source>
        <dbReference type="Proteomes" id="UP000031465"/>
    </source>
</evidence>
<dbReference type="Proteomes" id="UP000031465">
    <property type="component" value="Unassembled WGS sequence"/>
</dbReference>
<comment type="caution">
    <text evidence="4">Lacks conserved residue(s) required for the propagation of feature annotation.</text>
</comment>
<organism evidence="6 7">
    <name type="scientific">Candidatus Protochlamydia amoebophila</name>
    <dbReference type="NCBI Taxonomy" id="362787"/>
    <lineage>
        <taxon>Bacteria</taxon>
        <taxon>Pseudomonadati</taxon>
        <taxon>Chlamydiota</taxon>
        <taxon>Chlamydiia</taxon>
        <taxon>Parachlamydiales</taxon>
        <taxon>Parachlamydiaceae</taxon>
        <taxon>Candidatus Protochlamydia</taxon>
    </lineage>
</organism>
<feature type="binding site" evidence="4">
    <location>
        <position position="215"/>
    </location>
    <ligand>
        <name>S-adenosyl-L-methionine</name>
        <dbReference type="ChEBI" id="CHEBI:59789"/>
    </ligand>
</feature>
<dbReference type="InterPro" id="IPR010280">
    <property type="entry name" value="U5_MeTrfase_fam"/>
</dbReference>
<dbReference type="GO" id="GO:0008173">
    <property type="term" value="F:RNA methyltransferase activity"/>
    <property type="evidence" value="ECO:0007669"/>
    <property type="project" value="InterPro"/>
</dbReference>
<evidence type="ECO:0000259" key="5">
    <source>
        <dbReference type="Pfam" id="PF03848"/>
    </source>
</evidence>
<dbReference type="Gene3D" id="2.40.50.1070">
    <property type="match status" value="1"/>
</dbReference>
<keyword evidence="2 4" id="KW-0808">Transferase</keyword>
<feature type="binding site" evidence="4">
    <location>
        <position position="194"/>
    </location>
    <ligand>
        <name>S-adenosyl-L-methionine</name>
        <dbReference type="ChEBI" id="CHEBI:59789"/>
    </ligand>
</feature>
<dbReference type="PANTHER" id="PTHR11061">
    <property type="entry name" value="RNA M5U METHYLTRANSFERASE"/>
    <property type="match status" value="1"/>
</dbReference>
<dbReference type="PANTHER" id="PTHR11061:SF30">
    <property type="entry name" value="TRNA (URACIL(54)-C(5))-METHYLTRANSFERASE"/>
    <property type="match status" value="1"/>
</dbReference>
<evidence type="ECO:0000256" key="1">
    <source>
        <dbReference type="ARBA" id="ARBA00022603"/>
    </source>
</evidence>
<dbReference type="GO" id="GO:0032259">
    <property type="term" value="P:methylation"/>
    <property type="evidence" value="ECO:0007669"/>
    <property type="project" value="UniProtKB-KW"/>
</dbReference>
<dbReference type="GO" id="GO:0006396">
    <property type="term" value="P:RNA processing"/>
    <property type="evidence" value="ECO:0007669"/>
    <property type="project" value="InterPro"/>
</dbReference>
<feature type="binding site" evidence="4">
    <location>
        <position position="165"/>
    </location>
    <ligand>
        <name>S-adenosyl-L-methionine</name>
        <dbReference type="ChEBI" id="CHEBI:59789"/>
    </ligand>
</feature>
<reference evidence="6 7" key="1">
    <citation type="journal article" date="2014" name="Mol. Biol. Evol.">
        <title>Massive expansion of Ubiquitination-related gene families within the Chlamydiae.</title>
        <authorList>
            <person name="Domman D."/>
            <person name="Collingro A."/>
            <person name="Lagkouvardos I."/>
            <person name="Gehre L."/>
            <person name="Weinmaier T."/>
            <person name="Rattei T."/>
            <person name="Subtil A."/>
            <person name="Horn M."/>
        </authorList>
    </citation>
    <scope>NUCLEOTIDE SEQUENCE [LARGE SCALE GENOMIC DNA]</scope>
    <source>
        <strain evidence="6 7">EI2</strain>
    </source>
</reference>
<gene>
    <name evidence="6" type="ORF">DB44_AT00010</name>
</gene>
<evidence type="ECO:0000256" key="4">
    <source>
        <dbReference type="PROSITE-ProRule" id="PRU01024"/>
    </source>
</evidence>
<keyword evidence="1 4" id="KW-0489">Methyltransferase</keyword>
<dbReference type="InterPro" id="IPR015985">
    <property type="entry name" value="TehB-like_dom"/>
</dbReference>
<dbReference type="InterPro" id="IPR029063">
    <property type="entry name" value="SAM-dependent_MTases_sf"/>
</dbReference>
<dbReference type="Pfam" id="PF03848">
    <property type="entry name" value="TehB"/>
    <property type="match status" value="1"/>
</dbReference>
<feature type="domain" description="Tellurite resistance methyltransferase TehB-like" evidence="5">
    <location>
        <begin position="178"/>
        <end position="226"/>
    </location>
</feature>
<dbReference type="Gene3D" id="3.40.50.150">
    <property type="entry name" value="Vaccinia Virus protein VP39"/>
    <property type="match status" value="1"/>
</dbReference>
<dbReference type="PROSITE" id="PS51687">
    <property type="entry name" value="SAM_MT_RNA_M5U"/>
    <property type="match status" value="1"/>
</dbReference>
<protein>
    <submittedName>
        <fullName evidence="6">Putative RNA methyltransferase pc0248</fullName>
        <ecNumber evidence="6">2.1.1.-</ecNumber>
    </submittedName>
</protein>
<dbReference type="AlphaFoldDB" id="A0A0C1K3K2"/>
<proteinExistence type="inferred from homology"/>
<accession>A0A0C1K3K2</accession>
<evidence type="ECO:0000256" key="2">
    <source>
        <dbReference type="ARBA" id="ARBA00022679"/>
    </source>
</evidence>
<comment type="similarity">
    <text evidence="4">Belongs to the class I-like SAM-binding methyltransferase superfamily. RNA M5U methyltransferase family.</text>
</comment>